<evidence type="ECO:0000313" key="1">
    <source>
        <dbReference type="EMBL" id="TYP00158.1"/>
    </source>
</evidence>
<protein>
    <submittedName>
        <fullName evidence="1">Immunity protein 27 of polymorphic toxin system</fullName>
    </submittedName>
</protein>
<comment type="caution">
    <text evidence="1">The sequence shown here is derived from an EMBL/GenBank/DDBJ whole genome shotgun (WGS) entry which is preliminary data.</text>
</comment>
<sequence length="102" mass="12177">MDAAMERDWRLKENDRILTGLWLDLGSRMEKDATWQRILWLTSDYLQPVAQDDERRTILYRDPADGRYWELLFPRPELPEGGPPTLRVLDEEAAREGYQLRE</sequence>
<organism evidence="1 2">
    <name type="scientific">Geothermobacter ehrlichii</name>
    <dbReference type="NCBI Taxonomy" id="213224"/>
    <lineage>
        <taxon>Bacteria</taxon>
        <taxon>Pseudomonadati</taxon>
        <taxon>Thermodesulfobacteriota</taxon>
        <taxon>Desulfuromonadia</taxon>
        <taxon>Desulfuromonadales</taxon>
        <taxon>Geothermobacteraceae</taxon>
        <taxon>Geothermobacter</taxon>
    </lineage>
</organism>
<proteinExistence type="predicted"/>
<dbReference type="Proteomes" id="UP000324159">
    <property type="component" value="Unassembled WGS sequence"/>
</dbReference>
<dbReference type="AlphaFoldDB" id="A0A5D3WNM7"/>
<gene>
    <name evidence="1" type="ORF">EDC39_101319</name>
</gene>
<reference evidence="1 2" key="1">
    <citation type="submission" date="2019-07" db="EMBL/GenBank/DDBJ databases">
        <title>Genomic Encyclopedia of Type Strains, Phase IV (KMG-IV): sequencing the most valuable type-strain genomes for metagenomic binning, comparative biology and taxonomic classification.</title>
        <authorList>
            <person name="Goeker M."/>
        </authorList>
    </citation>
    <scope>NUCLEOTIDE SEQUENCE [LARGE SCALE GENOMIC DNA]</scope>
    <source>
        <strain evidence="1 2">SS015</strain>
    </source>
</reference>
<accession>A0A5D3WNM7</accession>
<dbReference type="OrthoDB" id="5402191at2"/>
<keyword evidence="2" id="KW-1185">Reference proteome</keyword>
<dbReference type="Pfam" id="PF15590">
    <property type="entry name" value="Imm27"/>
    <property type="match status" value="1"/>
</dbReference>
<dbReference type="InterPro" id="IPR028960">
    <property type="entry name" value="Imm27"/>
</dbReference>
<dbReference type="EMBL" id="VNIB01000001">
    <property type="protein sequence ID" value="TYP00158.1"/>
    <property type="molecule type" value="Genomic_DNA"/>
</dbReference>
<evidence type="ECO:0000313" key="2">
    <source>
        <dbReference type="Proteomes" id="UP000324159"/>
    </source>
</evidence>
<name>A0A5D3WNM7_9BACT</name>